<dbReference type="CDD" id="cd19071">
    <property type="entry name" value="AKR_AKR1-5-like"/>
    <property type="match status" value="1"/>
</dbReference>
<feature type="binding site" evidence="5">
    <location>
        <position position="111"/>
    </location>
    <ligand>
        <name>substrate</name>
    </ligand>
</feature>
<dbReference type="OrthoDB" id="9804790at2"/>
<keyword evidence="3" id="KW-0560">Oxidoreductase</keyword>
<gene>
    <name evidence="8" type="ORF">D2E26_0734</name>
</gene>
<name>A0A430FTI5_9BIFI</name>
<reference evidence="8 9" key="1">
    <citation type="submission" date="2018-09" db="EMBL/GenBank/DDBJ databases">
        <title>Characterization of the phylogenetic diversity of five novel species belonging to the genus Bifidobacterium.</title>
        <authorList>
            <person name="Lugli G.A."/>
            <person name="Duranti S."/>
            <person name="Milani C."/>
        </authorList>
    </citation>
    <scope>NUCLEOTIDE SEQUENCE [LARGE SCALE GENOMIC DNA]</scope>
    <source>
        <strain evidence="8 9">2036B</strain>
    </source>
</reference>
<dbReference type="PRINTS" id="PR00069">
    <property type="entry name" value="ALDKETRDTASE"/>
</dbReference>
<evidence type="ECO:0000256" key="1">
    <source>
        <dbReference type="ARBA" id="ARBA00007905"/>
    </source>
</evidence>
<evidence type="ECO:0000313" key="8">
    <source>
        <dbReference type="EMBL" id="RSX56171.1"/>
    </source>
</evidence>
<keyword evidence="2" id="KW-0521">NADP</keyword>
<dbReference type="AlphaFoldDB" id="A0A430FTI5"/>
<dbReference type="FunFam" id="3.20.20.100:FF:000015">
    <property type="entry name" value="Oxidoreductase, aldo/keto reductase family"/>
    <property type="match status" value="1"/>
</dbReference>
<dbReference type="RefSeq" id="WP_125963303.1">
    <property type="nucleotide sequence ID" value="NZ_QXGM01000001.1"/>
</dbReference>
<dbReference type="EMBL" id="QXGM01000001">
    <property type="protein sequence ID" value="RSX56171.1"/>
    <property type="molecule type" value="Genomic_DNA"/>
</dbReference>
<evidence type="ECO:0000256" key="5">
    <source>
        <dbReference type="PIRSR" id="PIRSR000097-2"/>
    </source>
</evidence>
<accession>A0A430FTI5</accession>
<proteinExistence type="inferred from homology"/>
<keyword evidence="9" id="KW-1185">Reference proteome</keyword>
<dbReference type="Proteomes" id="UP000287609">
    <property type="component" value="Unassembled WGS sequence"/>
</dbReference>
<dbReference type="InterPro" id="IPR023210">
    <property type="entry name" value="NADP_OxRdtase_dom"/>
</dbReference>
<feature type="site" description="Lowers pKa of active site Tyr" evidence="6">
    <location>
        <position position="78"/>
    </location>
</feature>
<feature type="domain" description="NADP-dependent oxidoreductase" evidence="7">
    <location>
        <begin position="19"/>
        <end position="259"/>
    </location>
</feature>
<organism evidence="8 9">
    <name type="scientific">Bifidobacterium dolichotidis</name>
    <dbReference type="NCBI Taxonomy" id="2306976"/>
    <lineage>
        <taxon>Bacteria</taxon>
        <taxon>Bacillati</taxon>
        <taxon>Actinomycetota</taxon>
        <taxon>Actinomycetes</taxon>
        <taxon>Bifidobacteriales</taxon>
        <taxon>Bifidobacteriaceae</taxon>
        <taxon>Bifidobacterium</taxon>
    </lineage>
</organism>
<evidence type="ECO:0000256" key="4">
    <source>
        <dbReference type="PIRSR" id="PIRSR000097-1"/>
    </source>
</evidence>
<evidence type="ECO:0000256" key="6">
    <source>
        <dbReference type="PIRSR" id="PIRSR000097-3"/>
    </source>
</evidence>
<evidence type="ECO:0000313" key="9">
    <source>
        <dbReference type="Proteomes" id="UP000287609"/>
    </source>
</evidence>
<evidence type="ECO:0000256" key="3">
    <source>
        <dbReference type="ARBA" id="ARBA00023002"/>
    </source>
</evidence>
<dbReference type="PIRSF" id="PIRSF000097">
    <property type="entry name" value="AKR"/>
    <property type="match status" value="1"/>
</dbReference>
<dbReference type="InterPro" id="IPR020471">
    <property type="entry name" value="AKR"/>
</dbReference>
<dbReference type="PROSITE" id="PS00062">
    <property type="entry name" value="ALDOKETO_REDUCTASE_2"/>
    <property type="match status" value="1"/>
</dbReference>
<dbReference type="PANTHER" id="PTHR43827">
    <property type="entry name" value="2,5-DIKETO-D-GLUCONIC ACID REDUCTASE"/>
    <property type="match status" value="1"/>
</dbReference>
<sequence length="276" mass="31241">MAFEEHVVTLNNDVQIPEIGFGVFQTKQGGTTVEAVKTALDCGYRHIDTAMIYGNEHDVADGIRNSGLDRSDVFVTTKLWNDDIRAGKTKEAFERSLKTMEFDYVDMYLIHWPADGWQQAWDEMQELYSEGRVKAIGVCNFEMDQLEELLKHSSIKPVVNQIESSPQFPNQELVDYTHEQGIAVEAWSPLGGLNTKLLSNQKLIDIGMKYGKSSSQVIVRWHMQRGVIPLPKSTSASHIAQNIDVFDFELTPEEMHEVSNLCINKRVGVSGHDFDF</sequence>
<dbReference type="Pfam" id="PF00248">
    <property type="entry name" value="Aldo_ket_red"/>
    <property type="match status" value="1"/>
</dbReference>
<dbReference type="InterPro" id="IPR036812">
    <property type="entry name" value="NAD(P)_OxRdtase_dom_sf"/>
</dbReference>
<comment type="caution">
    <text evidence="8">The sequence shown here is derived from an EMBL/GenBank/DDBJ whole genome shotgun (WGS) entry which is preliminary data.</text>
</comment>
<dbReference type="GO" id="GO:0016616">
    <property type="term" value="F:oxidoreductase activity, acting on the CH-OH group of donors, NAD or NADP as acceptor"/>
    <property type="evidence" value="ECO:0007669"/>
    <property type="project" value="UniProtKB-ARBA"/>
</dbReference>
<evidence type="ECO:0000259" key="7">
    <source>
        <dbReference type="Pfam" id="PF00248"/>
    </source>
</evidence>
<evidence type="ECO:0000256" key="2">
    <source>
        <dbReference type="ARBA" id="ARBA00022857"/>
    </source>
</evidence>
<feature type="active site" description="Proton donor" evidence="4">
    <location>
        <position position="53"/>
    </location>
</feature>
<dbReference type="PANTHER" id="PTHR43827:SF3">
    <property type="entry name" value="NADP-DEPENDENT OXIDOREDUCTASE DOMAIN-CONTAINING PROTEIN"/>
    <property type="match status" value="1"/>
</dbReference>
<dbReference type="Gene3D" id="3.20.20.100">
    <property type="entry name" value="NADP-dependent oxidoreductase domain"/>
    <property type="match status" value="1"/>
</dbReference>
<dbReference type="SUPFAM" id="SSF51430">
    <property type="entry name" value="NAD(P)-linked oxidoreductase"/>
    <property type="match status" value="1"/>
</dbReference>
<comment type="similarity">
    <text evidence="1">Belongs to the aldo/keto reductase family.</text>
</comment>
<protein>
    <submittedName>
        <fullName evidence="8">Glyoxal reductase</fullName>
    </submittedName>
</protein>
<dbReference type="InterPro" id="IPR018170">
    <property type="entry name" value="Aldo/ket_reductase_CS"/>
</dbReference>